<dbReference type="SUPFAM" id="SSF103473">
    <property type="entry name" value="MFS general substrate transporter"/>
    <property type="match status" value="1"/>
</dbReference>
<dbReference type="OrthoDB" id="4109786at2"/>
<feature type="transmembrane region" description="Helical" evidence="7">
    <location>
        <begin position="237"/>
        <end position="259"/>
    </location>
</feature>
<protein>
    <submittedName>
        <fullName evidence="9">Major Facilitator Superfamily protein</fullName>
    </submittedName>
</protein>
<evidence type="ECO:0000256" key="6">
    <source>
        <dbReference type="ARBA" id="ARBA00023136"/>
    </source>
</evidence>
<feature type="domain" description="Major facilitator superfamily (MFS) profile" evidence="8">
    <location>
        <begin position="205"/>
        <end position="400"/>
    </location>
</feature>
<dbReference type="InterPro" id="IPR020846">
    <property type="entry name" value="MFS_dom"/>
</dbReference>
<keyword evidence="2" id="KW-0813">Transport</keyword>
<evidence type="ECO:0000256" key="1">
    <source>
        <dbReference type="ARBA" id="ARBA00004651"/>
    </source>
</evidence>
<feature type="transmembrane region" description="Helical" evidence="7">
    <location>
        <begin position="70"/>
        <end position="89"/>
    </location>
</feature>
<accession>A0A1H4YU72</accession>
<feature type="transmembrane region" description="Helical" evidence="7">
    <location>
        <begin position="335"/>
        <end position="356"/>
    </location>
</feature>
<gene>
    <name evidence="9" type="ORF">SAMN04489727_6923</name>
</gene>
<feature type="transmembrane region" description="Helical" evidence="7">
    <location>
        <begin position="297"/>
        <end position="314"/>
    </location>
</feature>
<dbReference type="PROSITE" id="PS50850">
    <property type="entry name" value="MFS"/>
    <property type="match status" value="1"/>
</dbReference>
<feature type="transmembrane region" description="Helical" evidence="7">
    <location>
        <begin position="7"/>
        <end position="30"/>
    </location>
</feature>
<keyword evidence="10" id="KW-1185">Reference proteome</keyword>
<keyword evidence="3" id="KW-1003">Cell membrane</keyword>
<evidence type="ECO:0000256" key="7">
    <source>
        <dbReference type="SAM" id="Phobius"/>
    </source>
</evidence>
<dbReference type="InterPro" id="IPR050171">
    <property type="entry name" value="MFS_Transporters"/>
</dbReference>
<keyword evidence="4 7" id="KW-0812">Transmembrane</keyword>
<dbReference type="Gene3D" id="1.20.1250.20">
    <property type="entry name" value="MFS general substrate transporter like domains"/>
    <property type="match status" value="1"/>
</dbReference>
<evidence type="ECO:0000313" key="10">
    <source>
        <dbReference type="Proteomes" id="UP000199622"/>
    </source>
</evidence>
<dbReference type="Proteomes" id="UP000199622">
    <property type="component" value="Unassembled WGS sequence"/>
</dbReference>
<dbReference type="InterPro" id="IPR011701">
    <property type="entry name" value="MFS"/>
</dbReference>
<evidence type="ECO:0000256" key="4">
    <source>
        <dbReference type="ARBA" id="ARBA00022692"/>
    </source>
</evidence>
<comment type="subcellular location">
    <subcellularLocation>
        <location evidence="1">Cell membrane</location>
        <topology evidence="1">Multi-pass membrane protein</topology>
    </subcellularLocation>
</comment>
<evidence type="ECO:0000256" key="2">
    <source>
        <dbReference type="ARBA" id="ARBA00022448"/>
    </source>
</evidence>
<keyword evidence="5 7" id="KW-1133">Transmembrane helix</keyword>
<feature type="transmembrane region" description="Helical" evidence="7">
    <location>
        <begin position="203"/>
        <end position="225"/>
    </location>
</feature>
<dbReference type="GO" id="GO:0022857">
    <property type="term" value="F:transmembrane transporter activity"/>
    <property type="evidence" value="ECO:0007669"/>
    <property type="project" value="InterPro"/>
</dbReference>
<evidence type="ECO:0000256" key="5">
    <source>
        <dbReference type="ARBA" id="ARBA00022989"/>
    </source>
</evidence>
<evidence type="ECO:0000256" key="3">
    <source>
        <dbReference type="ARBA" id="ARBA00022475"/>
    </source>
</evidence>
<feature type="transmembrane region" description="Helical" evidence="7">
    <location>
        <begin position="95"/>
        <end position="118"/>
    </location>
</feature>
<feature type="transmembrane region" description="Helical" evidence="7">
    <location>
        <begin position="130"/>
        <end position="152"/>
    </location>
</feature>
<dbReference type="STRING" id="208445.SAMN04489727_6923"/>
<dbReference type="EMBL" id="FNSO01000004">
    <property type="protein sequence ID" value="SED21522.1"/>
    <property type="molecule type" value="Genomic_DNA"/>
</dbReference>
<dbReference type="GO" id="GO:0005886">
    <property type="term" value="C:plasma membrane"/>
    <property type="evidence" value="ECO:0007669"/>
    <property type="project" value="UniProtKB-SubCell"/>
</dbReference>
<dbReference type="PANTHER" id="PTHR23517:SF2">
    <property type="entry name" value="MULTIDRUG RESISTANCE PROTEIN MDTH"/>
    <property type="match status" value="1"/>
</dbReference>
<reference evidence="10" key="1">
    <citation type="submission" date="2016-10" db="EMBL/GenBank/DDBJ databases">
        <authorList>
            <person name="Varghese N."/>
            <person name="Submissions S."/>
        </authorList>
    </citation>
    <scope>NUCLEOTIDE SEQUENCE [LARGE SCALE GENOMIC DNA]</scope>
    <source>
        <strain evidence="10">DSM 44544</strain>
    </source>
</reference>
<dbReference type="PANTHER" id="PTHR23517">
    <property type="entry name" value="RESISTANCE PROTEIN MDTM, PUTATIVE-RELATED-RELATED"/>
    <property type="match status" value="1"/>
</dbReference>
<dbReference type="InterPro" id="IPR036259">
    <property type="entry name" value="MFS_trans_sf"/>
</dbReference>
<proteinExistence type="predicted"/>
<evidence type="ECO:0000313" key="9">
    <source>
        <dbReference type="EMBL" id="SED21522.1"/>
    </source>
</evidence>
<feature type="transmembrane region" description="Helical" evidence="7">
    <location>
        <begin position="36"/>
        <end position="58"/>
    </location>
</feature>
<organism evidence="9 10">
    <name type="scientific">Amycolatopsis tolypomycina</name>
    <dbReference type="NCBI Taxonomy" id="208445"/>
    <lineage>
        <taxon>Bacteria</taxon>
        <taxon>Bacillati</taxon>
        <taxon>Actinomycetota</taxon>
        <taxon>Actinomycetes</taxon>
        <taxon>Pseudonocardiales</taxon>
        <taxon>Pseudonocardiaceae</taxon>
        <taxon>Amycolatopsis</taxon>
    </lineage>
</organism>
<keyword evidence="6 7" id="KW-0472">Membrane</keyword>
<dbReference type="RefSeq" id="WP_091315319.1">
    <property type="nucleotide sequence ID" value="NZ_FNSO01000004.1"/>
</dbReference>
<feature type="transmembrane region" description="Helical" evidence="7">
    <location>
        <begin position="158"/>
        <end position="182"/>
    </location>
</feature>
<dbReference type="AlphaFoldDB" id="A0A1H4YU72"/>
<feature type="transmembrane region" description="Helical" evidence="7">
    <location>
        <begin position="362"/>
        <end position="381"/>
    </location>
</feature>
<dbReference type="Pfam" id="PF07690">
    <property type="entry name" value="MFS_1"/>
    <property type="match status" value="1"/>
</dbReference>
<name>A0A1H4YU72_9PSEU</name>
<feature type="transmembrane region" description="Helical" evidence="7">
    <location>
        <begin position="271"/>
        <end position="291"/>
    </location>
</feature>
<sequence length="400" mass="40808">MTKNQAVLLVSLGIDNFGSGLFLPLALVYATRVVGLPVGVAGTIIAVGTAAGLLAPPVVGRLADRFGPRALVITAQFLQAAGAAAYLAADSGALVFAAAVLLAAGQQTFYSSLFGLVADVAGPGAKDRPFAVVGMVRSACFGLGGLVVGGILTGAGPAGYRIAVASDAVSFIVAAVLLTLFLKVPHVHHEAGVADGKVLRDRPYLALIVVSVLFVVPVDFFLVGVPVYVLEVLRGPTWLPGAVLALLSVVTSIGGTFALRATRRLTRMTAMVYGTGLYAAWAVLSVGAVLVPSNWQPVYLLAVTLVIGAASLVLGPRANALAEAAAPRAARGRYLAAYQYASTAAGVLAPLVVALFSTTSWLPWFIVAAGAVVAMVGLCFLRSRLPQHAVTGRELDAAAA</sequence>
<evidence type="ECO:0000259" key="8">
    <source>
        <dbReference type="PROSITE" id="PS50850"/>
    </source>
</evidence>